<sequence>MNDIFKIGEFFLNYFIGRGNMISEKSLEISAEILNQLRRILILVALMLGSLALFCLGMSHLIERFLNNIDNGAALFTPSIWFILGFLAICAGVMVYATNKSNWLDIFKAEKKEAPAQVPVAGNQLESVISLLILDFIKEREAKRAQPKKDQPERD</sequence>
<dbReference type="AlphaFoldDB" id="A0A2K9NS31"/>
<dbReference type="EMBL" id="CP025704">
    <property type="protein sequence ID" value="AUN97564.1"/>
    <property type="molecule type" value="Genomic_DNA"/>
</dbReference>
<reference evidence="1 2" key="1">
    <citation type="submission" date="2018-01" db="EMBL/GenBank/DDBJ databases">
        <title>Complete genome sequence of Bacteriovorax stolpii DSM12778.</title>
        <authorList>
            <person name="Tang B."/>
            <person name="Chang J."/>
        </authorList>
    </citation>
    <scope>NUCLEOTIDE SEQUENCE [LARGE SCALE GENOMIC DNA]</scope>
    <source>
        <strain evidence="1 2">DSM 12778</strain>
    </source>
</reference>
<organism evidence="1 2">
    <name type="scientific">Bacteriovorax stolpii</name>
    <name type="common">Bdellovibrio stolpii</name>
    <dbReference type="NCBI Taxonomy" id="960"/>
    <lineage>
        <taxon>Bacteria</taxon>
        <taxon>Pseudomonadati</taxon>
        <taxon>Bdellovibrionota</taxon>
        <taxon>Bacteriovoracia</taxon>
        <taxon>Bacteriovoracales</taxon>
        <taxon>Bacteriovoracaceae</taxon>
        <taxon>Bacteriovorax</taxon>
    </lineage>
</organism>
<evidence type="ECO:0000313" key="2">
    <source>
        <dbReference type="Proteomes" id="UP000235584"/>
    </source>
</evidence>
<keyword evidence="2" id="KW-1185">Reference proteome</keyword>
<gene>
    <name evidence="1" type="ORF">C0V70_05440</name>
</gene>
<dbReference type="KEGG" id="bsto:C0V70_05440"/>
<protein>
    <submittedName>
        <fullName evidence="1">Uncharacterized protein</fullName>
    </submittedName>
</protein>
<accession>A0A2K9NS31</accession>
<proteinExistence type="predicted"/>
<name>A0A2K9NS31_BACTC</name>
<evidence type="ECO:0000313" key="1">
    <source>
        <dbReference type="EMBL" id="AUN97564.1"/>
    </source>
</evidence>
<dbReference type="Proteomes" id="UP000235584">
    <property type="component" value="Chromosome"/>
</dbReference>
<dbReference type="RefSeq" id="WP_102242859.1">
    <property type="nucleotide sequence ID" value="NZ_CP025704.1"/>
</dbReference>